<dbReference type="Gene3D" id="3.90.850.10">
    <property type="entry name" value="Fumarylacetoacetase-like, C-terminal domain"/>
    <property type="match status" value="1"/>
</dbReference>
<evidence type="ECO:0000259" key="5">
    <source>
        <dbReference type="Pfam" id="PF01557"/>
    </source>
</evidence>
<comment type="cofactor">
    <cofactor evidence="1">
        <name>Mg(2+)</name>
        <dbReference type="ChEBI" id="CHEBI:18420"/>
    </cofactor>
</comment>
<dbReference type="GO" id="GO:0016853">
    <property type="term" value="F:isomerase activity"/>
    <property type="evidence" value="ECO:0007669"/>
    <property type="project" value="UniProtKB-ARBA"/>
</dbReference>
<evidence type="ECO:0000256" key="2">
    <source>
        <dbReference type="ARBA" id="ARBA00010211"/>
    </source>
</evidence>
<keyword evidence="3" id="KW-0479">Metal-binding</keyword>
<feature type="domain" description="Fumarylacetoacetase-like C-terminal" evidence="5">
    <location>
        <begin position="88"/>
        <end position="299"/>
    </location>
</feature>
<evidence type="ECO:0000256" key="3">
    <source>
        <dbReference type="ARBA" id="ARBA00022723"/>
    </source>
</evidence>
<keyword evidence="7" id="KW-1185">Reference proteome</keyword>
<dbReference type="GO" id="GO:0018773">
    <property type="term" value="F:acetylpyruvate hydrolase activity"/>
    <property type="evidence" value="ECO:0007669"/>
    <property type="project" value="TreeGrafter"/>
</dbReference>
<dbReference type="GO" id="GO:0046872">
    <property type="term" value="F:metal ion binding"/>
    <property type="evidence" value="ECO:0007669"/>
    <property type="project" value="UniProtKB-KW"/>
</dbReference>
<reference evidence="6 7" key="1">
    <citation type="submission" date="2016-06" db="EMBL/GenBank/DDBJ databases">
        <title>Complete genome sequences of Bordetella bronchialis and Bordetella flabilis.</title>
        <authorList>
            <person name="LiPuma J.J."/>
            <person name="Spilker T."/>
        </authorList>
    </citation>
    <scope>NUCLEOTIDE SEQUENCE [LARGE SCALE GENOMIC DNA]</scope>
    <source>
        <strain evidence="6 7">AU10664</strain>
    </source>
</reference>
<dbReference type="Proteomes" id="UP000091926">
    <property type="component" value="Chromosome"/>
</dbReference>
<protein>
    <recommendedName>
        <fullName evidence="5">Fumarylacetoacetase-like C-terminal domain-containing protein</fullName>
    </recommendedName>
</protein>
<name>A0A193GEI1_9BORD</name>
<keyword evidence="4" id="KW-0378">Hydrolase</keyword>
<evidence type="ECO:0000313" key="7">
    <source>
        <dbReference type="Proteomes" id="UP000091926"/>
    </source>
</evidence>
<comment type="similarity">
    <text evidence="2">Belongs to the FAH family.</text>
</comment>
<dbReference type="Pfam" id="PF01557">
    <property type="entry name" value="FAA_hydrolase"/>
    <property type="match status" value="1"/>
</dbReference>
<dbReference type="STRING" id="463014.BAU07_16250"/>
<sequence>MRLLTFARTSSHLGMLLNAETVFDLTSAWLHEGGSNAPAHVGDLLALGDQGMQQAEALLLTHAGDARFVAPLPDVRLLAPIPRPAKNIFCIGRNYREHIIEGNRARGRDPHDFPKAIEVFTKPPTSVIGPDAVIAAHAHITRELDYEVELGVVIGKGGIDIPAERAMEHVFGYTVINDISARDLQKAHGQWFRGKALDRHCPMGPCIVHKRGIPDPHALSIQLDVNGERRQDSNTSDLLFKIPDIIAQLSRGMTLEAGDIIATGTPSGVGLGLVPPRYLQKGDVVTARIEGLGILRNPIGD</sequence>
<dbReference type="RefSeq" id="WP_066659571.1">
    <property type="nucleotide sequence ID" value="NZ_CBCSCL010000030.1"/>
</dbReference>
<organism evidence="6 7">
    <name type="scientific">Bordetella flabilis</name>
    <dbReference type="NCBI Taxonomy" id="463014"/>
    <lineage>
        <taxon>Bacteria</taxon>
        <taxon>Pseudomonadati</taxon>
        <taxon>Pseudomonadota</taxon>
        <taxon>Betaproteobacteria</taxon>
        <taxon>Burkholderiales</taxon>
        <taxon>Alcaligenaceae</taxon>
        <taxon>Bordetella</taxon>
    </lineage>
</organism>
<dbReference type="FunFam" id="3.90.850.10:FF:000002">
    <property type="entry name" value="2-hydroxyhepta-2,4-diene-1,7-dioate isomerase"/>
    <property type="match status" value="1"/>
</dbReference>
<evidence type="ECO:0000256" key="1">
    <source>
        <dbReference type="ARBA" id="ARBA00001946"/>
    </source>
</evidence>
<proteinExistence type="inferred from homology"/>
<dbReference type="InterPro" id="IPR036663">
    <property type="entry name" value="Fumarylacetoacetase_C_sf"/>
</dbReference>
<dbReference type="GO" id="GO:0019752">
    <property type="term" value="P:carboxylic acid metabolic process"/>
    <property type="evidence" value="ECO:0007669"/>
    <property type="project" value="UniProtKB-ARBA"/>
</dbReference>
<dbReference type="PANTHER" id="PTHR11820:SF7">
    <property type="entry name" value="ACYLPYRUVASE FAHD1, MITOCHONDRIAL"/>
    <property type="match status" value="1"/>
</dbReference>
<evidence type="ECO:0000256" key="4">
    <source>
        <dbReference type="ARBA" id="ARBA00022801"/>
    </source>
</evidence>
<evidence type="ECO:0000313" key="6">
    <source>
        <dbReference type="EMBL" id="ANN78452.1"/>
    </source>
</evidence>
<dbReference type="InterPro" id="IPR011234">
    <property type="entry name" value="Fumarylacetoacetase-like_C"/>
</dbReference>
<dbReference type="OrthoDB" id="8582489at2"/>
<gene>
    <name evidence="6" type="ORF">BAU07_16250</name>
</gene>
<dbReference type="SUPFAM" id="SSF56529">
    <property type="entry name" value="FAH"/>
    <property type="match status" value="1"/>
</dbReference>
<accession>A0A193GEI1</accession>
<dbReference type="AlphaFoldDB" id="A0A193GEI1"/>
<dbReference type="KEGG" id="bfz:BAU07_16250"/>
<dbReference type="EMBL" id="CP016172">
    <property type="protein sequence ID" value="ANN78452.1"/>
    <property type="molecule type" value="Genomic_DNA"/>
</dbReference>
<dbReference type="PANTHER" id="PTHR11820">
    <property type="entry name" value="ACYLPYRUVASE"/>
    <property type="match status" value="1"/>
</dbReference>